<dbReference type="Gene3D" id="3.30.1360.120">
    <property type="entry name" value="Probable tRNA modification gtpase trme, domain 1"/>
    <property type="match status" value="1"/>
</dbReference>
<dbReference type="InterPro" id="IPR028896">
    <property type="entry name" value="GcvT/YgfZ/DmdA"/>
</dbReference>
<dbReference type="Pfam" id="PF01571">
    <property type="entry name" value="GCV_T"/>
    <property type="match status" value="1"/>
</dbReference>
<dbReference type="SUPFAM" id="SSF103025">
    <property type="entry name" value="Folate-binding domain"/>
    <property type="match status" value="1"/>
</dbReference>
<keyword evidence="7" id="KW-1185">Reference proteome</keyword>
<dbReference type="Pfam" id="PF01266">
    <property type="entry name" value="DAO"/>
    <property type="match status" value="1"/>
</dbReference>
<dbReference type="InterPro" id="IPR036188">
    <property type="entry name" value="FAD/NAD-bd_sf"/>
</dbReference>
<dbReference type="Pfam" id="PF16350">
    <property type="entry name" value="FAO_M"/>
    <property type="match status" value="1"/>
</dbReference>
<name>A0A8K0CHG1_IGNLU</name>
<dbReference type="Proteomes" id="UP000801492">
    <property type="component" value="Unassembled WGS sequence"/>
</dbReference>
<evidence type="ECO:0000313" key="7">
    <source>
        <dbReference type="Proteomes" id="UP000801492"/>
    </source>
</evidence>
<dbReference type="InterPro" id="IPR027266">
    <property type="entry name" value="TrmE/GcvT-like"/>
</dbReference>
<proteinExistence type="inferred from homology"/>
<dbReference type="Gene3D" id="2.40.30.110">
    <property type="entry name" value="Aminomethyltransferase beta-barrel domains"/>
    <property type="match status" value="1"/>
</dbReference>
<evidence type="ECO:0000259" key="3">
    <source>
        <dbReference type="Pfam" id="PF01571"/>
    </source>
</evidence>
<dbReference type="FunFam" id="3.50.50.60:FF:000769">
    <property type="entry name" value="Sarcosine dehydrogenase"/>
    <property type="match status" value="1"/>
</dbReference>
<organism evidence="6 7">
    <name type="scientific">Ignelater luminosus</name>
    <name type="common">Cucubano</name>
    <name type="synonym">Pyrophorus luminosus</name>
    <dbReference type="NCBI Taxonomy" id="2038154"/>
    <lineage>
        <taxon>Eukaryota</taxon>
        <taxon>Metazoa</taxon>
        <taxon>Ecdysozoa</taxon>
        <taxon>Arthropoda</taxon>
        <taxon>Hexapoda</taxon>
        <taxon>Insecta</taxon>
        <taxon>Pterygota</taxon>
        <taxon>Neoptera</taxon>
        <taxon>Endopterygota</taxon>
        <taxon>Coleoptera</taxon>
        <taxon>Polyphaga</taxon>
        <taxon>Elateriformia</taxon>
        <taxon>Elateroidea</taxon>
        <taxon>Elateridae</taxon>
        <taxon>Agrypninae</taxon>
        <taxon>Pyrophorini</taxon>
        <taxon>Ignelater</taxon>
    </lineage>
</organism>
<dbReference type="GO" id="GO:0005739">
    <property type="term" value="C:mitochondrion"/>
    <property type="evidence" value="ECO:0007669"/>
    <property type="project" value="TreeGrafter"/>
</dbReference>
<dbReference type="SUPFAM" id="SSF101790">
    <property type="entry name" value="Aminomethyltransferase beta-barrel domain"/>
    <property type="match status" value="1"/>
</dbReference>
<evidence type="ECO:0008006" key="8">
    <source>
        <dbReference type="Google" id="ProtNLM"/>
    </source>
</evidence>
<dbReference type="AlphaFoldDB" id="A0A8K0CHG1"/>
<dbReference type="EMBL" id="VTPC01090255">
    <property type="protein sequence ID" value="KAF2883915.1"/>
    <property type="molecule type" value="Genomic_DNA"/>
</dbReference>
<dbReference type="InterPro" id="IPR029043">
    <property type="entry name" value="GcvT/YgfZ_C"/>
</dbReference>
<dbReference type="InterPro" id="IPR006076">
    <property type="entry name" value="FAD-dep_OxRdtase"/>
</dbReference>
<dbReference type="PANTHER" id="PTHR43757">
    <property type="entry name" value="AMINOMETHYLTRANSFERASE"/>
    <property type="match status" value="1"/>
</dbReference>
<evidence type="ECO:0000313" key="6">
    <source>
        <dbReference type="EMBL" id="KAF2883915.1"/>
    </source>
</evidence>
<dbReference type="Gene3D" id="3.50.50.60">
    <property type="entry name" value="FAD/NAD(P)-binding domain"/>
    <property type="match status" value="1"/>
</dbReference>
<evidence type="ECO:0000259" key="5">
    <source>
        <dbReference type="Pfam" id="PF16350"/>
    </source>
</evidence>
<dbReference type="InterPro" id="IPR006222">
    <property type="entry name" value="GCVT_N"/>
</dbReference>
<dbReference type="FunFam" id="2.40.30.110:FF:000008">
    <property type="entry name" value="Sarcosine dehydrogenase"/>
    <property type="match status" value="1"/>
</dbReference>
<evidence type="ECO:0000259" key="4">
    <source>
        <dbReference type="Pfam" id="PF08669"/>
    </source>
</evidence>
<dbReference type="SUPFAM" id="SSF54373">
    <property type="entry name" value="FAD-linked reductases, C-terminal domain"/>
    <property type="match status" value="1"/>
</dbReference>
<feature type="domain" description="FAD dependent oxidoreductase central" evidence="5">
    <location>
        <begin position="397"/>
        <end position="451"/>
    </location>
</feature>
<accession>A0A8K0CHG1</accession>
<gene>
    <name evidence="6" type="ORF">ILUMI_22255</name>
</gene>
<protein>
    <recommendedName>
        <fullName evidence="8">Sarcosine dehydrogenase, mitochondrial</fullName>
    </recommendedName>
</protein>
<comment type="similarity">
    <text evidence="1">Belongs to the GcvT family.</text>
</comment>
<dbReference type="OrthoDB" id="498204at2759"/>
<sequence length="894" mass="100041">MLRIASENVLNRNNKFLPLIYNNIQKYSTEVNVPSQADVVVIGGGSLGCNTLYQLSKRGVNAVLLERAKITSGTTWHTGGLLWRLRPNDVEIQLLDSTTKLMQTLEAETGENPGYVNNGGLFISRTEERLKEYKRLHTIGHYFGIESHIIPASEAVKLHPLLNPKSFTFALYCPSDGCLDPSMLCNALIKGATKSGGKLIENCPVTNILTDSSTGVRKISGVETPHGTIKTKCVVNAAGAWSRNVAHMVGLEIPLAALKHAYVVTESIPEAKGTPNIRDHDASIYYRTQGDTMYVGGYEMNPYILKEVADDFQFGLYDLDFNIFGVHVEKASELTPIMQKIGLKSHICGPESFTPDHKPLLGEDPRLAGLYHACGMNSAGMMLGVGCAEQVAIWVTKGRPELHMFSYDIRRFTPAMRNDRAWVTETSQEAYAKNYSIVFPHDQPLAGRNHKIDVFHEALVANGAVMEQAQGWERPGFFIKESTAPVRGYDWYGFYDHVDNPDKRYEKQLEGDYTFDFSKHHDLIGEEALAARTNAALFDISYFCKMYLTGPDAQFAADWLFTAHTDRELEKVVYTCSLNKQGGAEGDMTVIGLNQGVGTLVGPILKGSGYYVVAGGASGYHTISHLRKEIEKKQFKAHVTDVTDKLGILSIQGPKSREILQSITECPITDEKLPFGMSDIITINGHVCRVVRLSFIGELGYELHIPVASCIPIYNKLVDAGRSFDMKYAGYRALYSLSCEKGYHLWNYDLRSSDNPVEANLGKFCRKEGSYLGKHHVDRLKSEGIKKRRVFLALKERIPLWGYETIWRDDSIVGFLRRAEYAYFLKSSVGIGFVSHPKGSNVTKNYLTSGQYEIEVMGKRYPAILHLESPFDPTNQRLLGHYEHQFQEQIHFED</sequence>
<reference evidence="6" key="1">
    <citation type="submission" date="2019-08" db="EMBL/GenBank/DDBJ databases">
        <title>The genome of the North American firefly Photinus pyralis.</title>
        <authorList>
            <consortium name="Photinus pyralis genome working group"/>
            <person name="Fallon T.R."/>
            <person name="Sander Lower S.E."/>
            <person name="Weng J.-K."/>
        </authorList>
    </citation>
    <scope>NUCLEOTIDE SEQUENCE</scope>
    <source>
        <strain evidence="6">TRF0915ILg1</strain>
        <tissue evidence="6">Whole body</tissue>
    </source>
</reference>
<dbReference type="SUPFAM" id="SSF51905">
    <property type="entry name" value="FAD/NAD(P)-binding domain"/>
    <property type="match status" value="1"/>
</dbReference>
<dbReference type="PANTHER" id="PTHR43757:SF11">
    <property type="entry name" value="SARCOSINE DEHYDROGENASE"/>
    <property type="match status" value="1"/>
</dbReference>
<dbReference type="Gene3D" id="3.30.70.1400">
    <property type="entry name" value="Aminomethyltransferase beta-barrel domains"/>
    <property type="match status" value="1"/>
</dbReference>
<dbReference type="InterPro" id="IPR013977">
    <property type="entry name" value="GcvT_C"/>
</dbReference>
<evidence type="ECO:0000256" key="1">
    <source>
        <dbReference type="ARBA" id="ARBA00008609"/>
    </source>
</evidence>
<feature type="domain" description="Aminomethyltransferase C-terminal" evidence="4">
    <location>
        <begin position="787"/>
        <end position="871"/>
    </location>
</feature>
<evidence type="ECO:0000259" key="2">
    <source>
        <dbReference type="Pfam" id="PF01266"/>
    </source>
</evidence>
<dbReference type="Pfam" id="PF08669">
    <property type="entry name" value="GCV_T_C"/>
    <property type="match status" value="1"/>
</dbReference>
<dbReference type="InterPro" id="IPR032503">
    <property type="entry name" value="FAO_M"/>
</dbReference>
<comment type="caution">
    <text evidence="6">The sequence shown here is derived from an EMBL/GenBank/DDBJ whole genome shotgun (WGS) entry which is preliminary data.</text>
</comment>
<dbReference type="Gene3D" id="3.30.9.10">
    <property type="entry name" value="D-Amino Acid Oxidase, subunit A, domain 2"/>
    <property type="match status" value="1"/>
</dbReference>
<feature type="domain" description="FAD dependent oxidoreductase" evidence="2">
    <location>
        <begin position="38"/>
        <end position="392"/>
    </location>
</feature>
<feature type="domain" description="GCVT N-terminal" evidence="3">
    <location>
        <begin position="455"/>
        <end position="767"/>
    </location>
</feature>